<dbReference type="VEuPathDB" id="FungiDB:ASPTUDRAFT_127063"/>
<reference evidence="2" key="1">
    <citation type="journal article" date="2017" name="Genome Biol.">
        <title>Comparative genomics reveals high biological diversity and specific adaptations in the industrially and medically important fungal genus Aspergillus.</title>
        <authorList>
            <person name="de Vries R.P."/>
            <person name="Riley R."/>
            <person name="Wiebenga A."/>
            <person name="Aguilar-Osorio G."/>
            <person name="Amillis S."/>
            <person name="Uchima C.A."/>
            <person name="Anderluh G."/>
            <person name="Asadollahi M."/>
            <person name="Askin M."/>
            <person name="Barry K."/>
            <person name="Battaglia E."/>
            <person name="Bayram O."/>
            <person name="Benocci T."/>
            <person name="Braus-Stromeyer S.A."/>
            <person name="Caldana C."/>
            <person name="Canovas D."/>
            <person name="Cerqueira G.C."/>
            <person name="Chen F."/>
            <person name="Chen W."/>
            <person name="Choi C."/>
            <person name="Clum A."/>
            <person name="Dos Santos R.A."/>
            <person name="Damasio A.R."/>
            <person name="Diallinas G."/>
            <person name="Emri T."/>
            <person name="Fekete E."/>
            <person name="Flipphi M."/>
            <person name="Freyberg S."/>
            <person name="Gallo A."/>
            <person name="Gournas C."/>
            <person name="Habgood R."/>
            <person name="Hainaut M."/>
            <person name="Harispe M.L."/>
            <person name="Henrissat B."/>
            <person name="Hilden K.S."/>
            <person name="Hope R."/>
            <person name="Hossain A."/>
            <person name="Karabika E."/>
            <person name="Karaffa L."/>
            <person name="Karanyi Z."/>
            <person name="Krasevec N."/>
            <person name="Kuo A."/>
            <person name="Kusch H."/>
            <person name="LaButti K."/>
            <person name="Lagendijk E.L."/>
            <person name="Lapidus A."/>
            <person name="Levasseur A."/>
            <person name="Lindquist E."/>
            <person name="Lipzen A."/>
            <person name="Logrieco A.F."/>
            <person name="MacCabe A."/>
            <person name="Maekelae M.R."/>
            <person name="Malavazi I."/>
            <person name="Melin P."/>
            <person name="Meyer V."/>
            <person name="Mielnichuk N."/>
            <person name="Miskei M."/>
            <person name="Molnar A.P."/>
            <person name="Mule G."/>
            <person name="Ngan C.Y."/>
            <person name="Orejas M."/>
            <person name="Orosz E."/>
            <person name="Ouedraogo J.P."/>
            <person name="Overkamp K.M."/>
            <person name="Park H.-S."/>
            <person name="Perrone G."/>
            <person name="Piumi F."/>
            <person name="Punt P.J."/>
            <person name="Ram A.F."/>
            <person name="Ramon A."/>
            <person name="Rauscher S."/>
            <person name="Record E."/>
            <person name="Riano-Pachon D.M."/>
            <person name="Robert V."/>
            <person name="Roehrig J."/>
            <person name="Ruller R."/>
            <person name="Salamov A."/>
            <person name="Salih N.S."/>
            <person name="Samson R.A."/>
            <person name="Sandor E."/>
            <person name="Sanguinetti M."/>
            <person name="Schuetze T."/>
            <person name="Sepcic K."/>
            <person name="Shelest E."/>
            <person name="Sherlock G."/>
            <person name="Sophianopoulou V."/>
            <person name="Squina F.M."/>
            <person name="Sun H."/>
            <person name="Susca A."/>
            <person name="Todd R.B."/>
            <person name="Tsang A."/>
            <person name="Unkles S.E."/>
            <person name="van de Wiele N."/>
            <person name="van Rossen-Uffink D."/>
            <person name="Oliveira J.V."/>
            <person name="Vesth T.C."/>
            <person name="Visser J."/>
            <person name="Yu J.-H."/>
            <person name="Zhou M."/>
            <person name="Andersen M.R."/>
            <person name="Archer D.B."/>
            <person name="Baker S.E."/>
            <person name="Benoit I."/>
            <person name="Brakhage A.A."/>
            <person name="Braus G.H."/>
            <person name="Fischer R."/>
            <person name="Frisvad J.C."/>
            <person name="Goldman G.H."/>
            <person name="Houbraken J."/>
            <person name="Oakley B."/>
            <person name="Pocsi I."/>
            <person name="Scazzocchio C."/>
            <person name="Seiboth B."/>
            <person name="vanKuyk P.A."/>
            <person name="Wortman J."/>
            <person name="Dyer P.S."/>
            <person name="Grigoriev I.V."/>
        </authorList>
    </citation>
    <scope>NUCLEOTIDE SEQUENCE [LARGE SCALE GENOMIC DNA]</scope>
    <source>
        <strain evidence="2">CBS 134.48</strain>
    </source>
</reference>
<organism evidence="1 2">
    <name type="scientific">Aspergillus tubingensis (strain CBS 134.48)</name>
    <dbReference type="NCBI Taxonomy" id="767770"/>
    <lineage>
        <taxon>Eukaryota</taxon>
        <taxon>Fungi</taxon>
        <taxon>Dikarya</taxon>
        <taxon>Ascomycota</taxon>
        <taxon>Pezizomycotina</taxon>
        <taxon>Eurotiomycetes</taxon>
        <taxon>Eurotiomycetidae</taxon>
        <taxon>Eurotiales</taxon>
        <taxon>Aspergillaceae</taxon>
        <taxon>Aspergillus</taxon>
        <taxon>Aspergillus subgen. Circumdati</taxon>
    </lineage>
</organism>
<name>A0A1L9MX78_ASPTC</name>
<protein>
    <submittedName>
        <fullName evidence="1">Uncharacterized protein</fullName>
    </submittedName>
</protein>
<evidence type="ECO:0000313" key="2">
    <source>
        <dbReference type="Proteomes" id="UP000184304"/>
    </source>
</evidence>
<evidence type="ECO:0000313" key="1">
    <source>
        <dbReference type="EMBL" id="OJI81637.1"/>
    </source>
</evidence>
<sequence length="170" mass="18430">MNNGCPSGRMASIQGTRLTIIGKASDLSATFRIYPKFSDKKPPSYDLSKADAQVDPRSANIQCGQKFMAQYLDPAVGIRVYSTVGTMWAASSQIMGSRVFWPGFPGVACSQPLYRTCLCHDTANFMPNATNVRIISATLVSKILVASAPSDITRAEGPRRSLSSKPRYLS</sequence>
<dbReference type="AlphaFoldDB" id="A0A1L9MX78"/>
<gene>
    <name evidence="1" type="ORF">ASPTUDRAFT_127063</name>
</gene>
<dbReference type="Proteomes" id="UP000184304">
    <property type="component" value="Unassembled WGS sequence"/>
</dbReference>
<dbReference type="EMBL" id="KV878205">
    <property type="protein sequence ID" value="OJI81637.1"/>
    <property type="molecule type" value="Genomic_DNA"/>
</dbReference>
<keyword evidence="2" id="KW-1185">Reference proteome</keyword>
<proteinExistence type="predicted"/>
<accession>A0A1L9MX78</accession>